<accession>A0A6C7EDE7</accession>
<gene>
    <name evidence="1" type="ORF">YM304_40760</name>
</gene>
<dbReference type="KEGG" id="aym:YM304_40760"/>
<evidence type="ECO:0000313" key="2">
    <source>
        <dbReference type="Proteomes" id="UP000011863"/>
    </source>
</evidence>
<name>A0A6C7EDE7_ILUCY</name>
<dbReference type="Proteomes" id="UP000011863">
    <property type="component" value="Chromosome"/>
</dbReference>
<organism evidence="1 2">
    <name type="scientific">Ilumatobacter coccineus (strain NBRC 103263 / KCTC 29153 / YM16-304)</name>
    <dbReference type="NCBI Taxonomy" id="1313172"/>
    <lineage>
        <taxon>Bacteria</taxon>
        <taxon>Bacillati</taxon>
        <taxon>Actinomycetota</taxon>
        <taxon>Acidimicrobiia</taxon>
        <taxon>Acidimicrobiales</taxon>
        <taxon>Ilumatobacteraceae</taxon>
        <taxon>Ilumatobacter</taxon>
    </lineage>
</organism>
<protein>
    <submittedName>
        <fullName evidence="1">Uncharacterized protein</fullName>
    </submittedName>
</protein>
<sequence>MGGVIVGDGSMQSVITVDDNFYNFESYGEPLVFKDFEDLDFDFNEVDDAASLIDATLRMAADQLELHPWDDEATQQCVTASEGWDFFDEFMALDLQEFPDK</sequence>
<dbReference type="AlphaFoldDB" id="A0A6C7EDE7"/>
<evidence type="ECO:0000313" key="1">
    <source>
        <dbReference type="EMBL" id="BAN04390.1"/>
    </source>
</evidence>
<dbReference type="EMBL" id="AP012057">
    <property type="protein sequence ID" value="BAN04390.1"/>
    <property type="molecule type" value="Genomic_DNA"/>
</dbReference>
<keyword evidence="2" id="KW-1185">Reference proteome</keyword>
<proteinExistence type="predicted"/>
<reference evidence="1 2" key="1">
    <citation type="journal article" date="2013" name="Int. J. Syst. Evol. Microbiol.">
        <title>Ilumatobacter nonamiense sp. nov. and Ilumatobacter coccineum sp. nov., isolated from seashore sand.</title>
        <authorList>
            <person name="Matsumoto A."/>
            <person name="Kasai H."/>
            <person name="Matsuo Y."/>
            <person name="Shizuri Y."/>
            <person name="Ichikawa N."/>
            <person name="Fujita N."/>
            <person name="Omura S."/>
            <person name="Takahashi Y."/>
        </authorList>
    </citation>
    <scope>NUCLEOTIDE SEQUENCE [LARGE SCALE GENOMIC DNA]</scope>
    <source>
        <strain evidence="2">NBRC 103263 / KCTC 29153 / YM16-304</strain>
    </source>
</reference>